<name>A0A2P1JYY0_9CAUD</name>
<evidence type="ECO:0000313" key="1">
    <source>
        <dbReference type="EMBL" id="AVO25539.1"/>
    </source>
</evidence>
<dbReference type="Proteomes" id="UP000241398">
    <property type="component" value="Segment"/>
</dbReference>
<dbReference type="RefSeq" id="YP_009953322.1">
    <property type="nucleotide sequence ID" value="NC_051621.1"/>
</dbReference>
<evidence type="ECO:0000313" key="2">
    <source>
        <dbReference type="Proteomes" id="UP000241398"/>
    </source>
</evidence>
<sequence length="86" mass="9649">MANTTTKRTTVPIPVDDPTPDSVWVQQARDSFEAYAVSWSLILLEFRDLGEGDPADYTEAAKQLGRPAADFRWRIFEGVFTRDLGA</sequence>
<gene>
    <name evidence="1" type="primary">26</name>
    <name evidence="1" type="ORF">SEA_LATERM_26</name>
</gene>
<reference evidence="1 2" key="1">
    <citation type="submission" date="2018-02" db="EMBL/GenBank/DDBJ databases">
        <authorList>
            <person name="Brinck M."/>
            <person name="Brobst O."/>
            <person name="Fernando R."/>
            <person name="Kim H."/>
            <person name="McCarthy S."/>
            <person name="Murphy M."/>
            <person name="Sarkis A."/>
            <person name="Sevier P."/>
            <person name="Singh A."/>
            <person name="Wu D."/>
            <person name="Wu M.-Y."/>
            <person name="Lund A.J."/>
            <person name="Freise A."/>
            <person name="Reddi K."/>
            <person name="Moberg-Parker J."/>
            <person name="Garlena R.A."/>
            <person name="Russell D.A."/>
            <person name="Pope W.H."/>
            <person name="Jacobs-Sera D."/>
            <person name="Hendrix R.W."/>
            <person name="Hatfull G.F."/>
        </authorList>
    </citation>
    <scope>NUCLEOTIDE SEQUENCE [LARGE SCALE GENOMIC DNA]</scope>
</reference>
<proteinExistence type="predicted"/>
<dbReference type="KEGG" id="vg:60324793"/>
<dbReference type="EMBL" id="MG962371">
    <property type="protein sequence ID" value="AVO25539.1"/>
    <property type="molecule type" value="Genomic_DNA"/>
</dbReference>
<accession>A0A2P1JYY0</accession>
<dbReference type="GeneID" id="60324793"/>
<protein>
    <submittedName>
        <fullName evidence="1">Minor tail protein</fullName>
    </submittedName>
</protein>
<keyword evidence="2" id="KW-1185">Reference proteome</keyword>
<organism evidence="1 2">
    <name type="scientific">Mycobacterium phage LaterM</name>
    <dbReference type="NCBI Taxonomy" id="2094136"/>
    <lineage>
        <taxon>Viruses</taxon>
        <taxon>Duplodnaviria</taxon>
        <taxon>Heunggongvirae</taxon>
        <taxon>Uroviricota</taxon>
        <taxon>Caudoviricetes</taxon>
        <taxon>Weiservirinae</taxon>
        <taxon>Anayavirus</taxon>
        <taxon>Anayavirus laterM</taxon>
    </lineage>
</organism>